<dbReference type="GO" id="GO:0003735">
    <property type="term" value="F:structural constituent of ribosome"/>
    <property type="evidence" value="ECO:0007669"/>
    <property type="project" value="InterPro"/>
</dbReference>
<evidence type="ECO:0000256" key="1">
    <source>
        <dbReference type="ARBA" id="ARBA00006194"/>
    </source>
</evidence>
<dbReference type="SUPFAM" id="SSF53137">
    <property type="entry name" value="Translational machinery components"/>
    <property type="match status" value="1"/>
</dbReference>
<dbReference type="PANTHER" id="PTHR11759">
    <property type="entry name" value="40S RIBOSOMAL PROTEIN S14/30S RIBOSOMAL PROTEIN S11"/>
    <property type="match status" value="1"/>
</dbReference>
<evidence type="ECO:0000313" key="4">
    <source>
        <dbReference type="EMBL" id="AXE43614.1"/>
    </source>
</evidence>
<proteinExistence type="inferred from homology"/>
<keyword evidence="2 4" id="KW-0689">Ribosomal protein</keyword>
<dbReference type="InterPro" id="IPR036967">
    <property type="entry name" value="Ribosomal_uS11_sf"/>
</dbReference>
<keyword evidence="4" id="KW-0496">Mitochondrion</keyword>
<gene>
    <name evidence="4" type="primary">rps11</name>
</gene>
<dbReference type="InterPro" id="IPR001971">
    <property type="entry name" value="Ribosomal_uS11"/>
</dbReference>
<evidence type="ECO:0000256" key="3">
    <source>
        <dbReference type="ARBA" id="ARBA00023274"/>
    </source>
</evidence>
<dbReference type="GO" id="GO:1990904">
    <property type="term" value="C:ribonucleoprotein complex"/>
    <property type="evidence" value="ECO:0007669"/>
    <property type="project" value="UniProtKB-KW"/>
</dbReference>
<dbReference type="GO" id="GO:0005840">
    <property type="term" value="C:ribosome"/>
    <property type="evidence" value="ECO:0007669"/>
    <property type="project" value="UniProtKB-KW"/>
</dbReference>
<keyword evidence="3" id="KW-0687">Ribonucleoprotein</keyword>
<dbReference type="EMBL" id="MF372958">
    <property type="protein sequence ID" value="AXE43614.1"/>
    <property type="molecule type" value="Genomic_DNA"/>
</dbReference>
<organism evidence="4">
    <name type="scientific">Gracilariopsis heteroclada</name>
    <dbReference type="NCBI Taxonomy" id="172978"/>
    <lineage>
        <taxon>Eukaryota</taxon>
        <taxon>Rhodophyta</taxon>
        <taxon>Florideophyceae</taxon>
        <taxon>Rhodymeniophycidae</taxon>
        <taxon>Gracilariales</taxon>
        <taxon>Gracilariaceae</taxon>
        <taxon>Gracilariopsis</taxon>
    </lineage>
</organism>
<dbReference type="Pfam" id="PF00411">
    <property type="entry name" value="Ribosomal_S11"/>
    <property type="match status" value="1"/>
</dbReference>
<dbReference type="GO" id="GO:0006412">
    <property type="term" value="P:translation"/>
    <property type="evidence" value="ECO:0007669"/>
    <property type="project" value="InterPro"/>
</dbReference>
<dbReference type="GeneID" id="37504499"/>
<name>A0A344V6M7_9FLOR</name>
<dbReference type="AlphaFoldDB" id="A0A344V6M7"/>
<dbReference type="HAMAP" id="MF_01310">
    <property type="entry name" value="Ribosomal_uS11"/>
    <property type="match status" value="1"/>
</dbReference>
<evidence type="ECO:0000256" key="2">
    <source>
        <dbReference type="ARBA" id="ARBA00022980"/>
    </source>
</evidence>
<dbReference type="RefSeq" id="YP_009500452.1">
    <property type="nucleotide sequence ID" value="NC_038101.1"/>
</dbReference>
<reference evidence="4" key="1">
    <citation type="submission" date="2017-06" db="EMBL/GenBank/DDBJ databases">
        <title>Complete mitochondrial genome of Gracilaria bailinae.</title>
        <authorList>
            <person name="Zhang L."/>
            <person name="Liu T."/>
        </authorList>
    </citation>
    <scope>NUCLEOTIDE SEQUENCE</scope>
</reference>
<protein>
    <submittedName>
        <fullName evidence="4">Ribosomal protein S11</fullName>
    </submittedName>
</protein>
<comment type="similarity">
    <text evidence="1">Belongs to the universal ribosomal protein uS11 family.</text>
</comment>
<dbReference type="Gene3D" id="3.30.420.80">
    <property type="entry name" value="Ribosomal protein S11"/>
    <property type="match status" value="1"/>
</dbReference>
<geneLocation type="mitochondrion" evidence="4"/>
<sequence>MIPKNNLKSIILVITFTSNNILYTLTDIEGKVLFWTSSGSKRLKGAKKTTLTTIIFSIKTLLIYFDDIKVRSIHLKLKGFDKNKKIVLKILKQSTLNILSITNNSMLPHNGCKKPKPRRI</sequence>
<accession>A0A344V6M7</accession>
<dbReference type="PIRSF" id="PIRSF002131">
    <property type="entry name" value="Ribosomal_S11"/>
    <property type="match status" value="1"/>
</dbReference>